<evidence type="ECO:0000259" key="2">
    <source>
        <dbReference type="Pfam" id="PF02720"/>
    </source>
</evidence>
<dbReference type="CDD" id="cd00085">
    <property type="entry name" value="HNHc"/>
    <property type="match status" value="1"/>
</dbReference>
<feature type="compositionally biased region" description="Polar residues" evidence="1">
    <location>
        <begin position="450"/>
        <end position="469"/>
    </location>
</feature>
<gene>
    <name evidence="3" type="ORF">SAMN04489743_1961</name>
</gene>
<reference evidence="4" key="1">
    <citation type="submission" date="2016-10" db="EMBL/GenBank/DDBJ databases">
        <authorList>
            <person name="Varghese N."/>
            <person name="Submissions S."/>
        </authorList>
    </citation>
    <scope>NUCLEOTIDE SEQUENCE [LARGE SCALE GENOMIC DNA]</scope>
    <source>
        <strain evidence="4">IMMIB L-1606</strain>
    </source>
</reference>
<feature type="compositionally biased region" description="Pro residues" evidence="1">
    <location>
        <begin position="477"/>
        <end position="486"/>
    </location>
</feature>
<feature type="compositionally biased region" description="Basic and acidic residues" evidence="1">
    <location>
        <begin position="528"/>
        <end position="545"/>
    </location>
</feature>
<evidence type="ECO:0000313" key="4">
    <source>
        <dbReference type="Proteomes" id="UP000198751"/>
    </source>
</evidence>
<protein>
    <recommendedName>
        <fullName evidence="2">DUF222 domain-containing protein</fullName>
    </recommendedName>
</protein>
<evidence type="ECO:0000313" key="3">
    <source>
        <dbReference type="EMBL" id="SDT19167.1"/>
    </source>
</evidence>
<evidence type="ECO:0000256" key="1">
    <source>
        <dbReference type="SAM" id="MobiDB-lite"/>
    </source>
</evidence>
<dbReference type="Pfam" id="PF02720">
    <property type="entry name" value="DUF222"/>
    <property type="match status" value="1"/>
</dbReference>
<sequence length="700" mass="73351">MESLRASVAGLDALFLEDSWLEGEPCAGSLDLAGTGSDVLVGPGGTGAAGVSGSILTGVDVLERRSELRLQRLALWKHLEAQAAAGMAADAADFAEFQEAMTPPEATGSERAFVEMSTTAEVAGVLTLSPGAASAFISQSRKVCAMPTVAAALAAGAVSWRHAVIVADETDCLAAEGAEALVAHFFDPDAPNRARGSAPGDLVAHLFRRKVRTWRERSYPASVAIRHAKCVAERRMEYRPGADGMATITLILPGDTACAIWNKTTAIARGLQGPRETRTLTQLRPDVAAALLLSAHTGAAATGRSIDGQETGAGTDPYFVDLSKIPAPKADVLVTIPIFTMLGSTDEPADLDGYGPIPAAMARKLVADGAASFYRVLVDPRTGAPLEIGRTSYRLSEAMKRWIRMRDGHCTFPGCTNPTDHLTAWQHHGTTGVSNLAQLCPKHHRLKHNSAWNPTPATTTEPPGWTSPTGRHYPGQHPDPQPPHWPPALSELAPDRALNEDTGAAGDSGVTGDLTPGGDAGAAGEPRATGDVREAGELTTARDSEATGDFGAAEVFASTGDFGAGDEPGLTGEPRVGGELAVCSDVILKGGTDAVERMASAQEPVEQTRGELPEGTIVNGSAETQWSLEEQILAGIAVFPEHLLADPPDDESLDGELLGGDLIEPGDLSPDDPLWDAFYATPFILPADPWGSRTDWLLHA</sequence>
<keyword evidence="4" id="KW-1185">Reference proteome</keyword>
<proteinExistence type="predicted"/>
<dbReference type="InterPro" id="IPR003870">
    <property type="entry name" value="DUF222"/>
</dbReference>
<organism evidence="3 4">
    <name type="scientific">Pseudarthrobacter equi</name>
    <dbReference type="NCBI Taxonomy" id="728066"/>
    <lineage>
        <taxon>Bacteria</taxon>
        <taxon>Bacillati</taxon>
        <taxon>Actinomycetota</taxon>
        <taxon>Actinomycetes</taxon>
        <taxon>Micrococcales</taxon>
        <taxon>Micrococcaceae</taxon>
        <taxon>Pseudarthrobacter</taxon>
    </lineage>
</organism>
<feature type="domain" description="DUF222" evidence="2">
    <location>
        <begin position="77"/>
        <end position="407"/>
    </location>
</feature>
<dbReference type="AlphaFoldDB" id="A0A1H1YCK2"/>
<dbReference type="InterPro" id="IPR003615">
    <property type="entry name" value="HNH_nuc"/>
</dbReference>
<accession>A0A1H1YCK2</accession>
<feature type="region of interest" description="Disordered" evidence="1">
    <location>
        <begin position="447"/>
        <end position="549"/>
    </location>
</feature>
<dbReference type="Proteomes" id="UP000198751">
    <property type="component" value="Chromosome I"/>
</dbReference>
<dbReference type="EMBL" id="LT629779">
    <property type="protein sequence ID" value="SDT19167.1"/>
    <property type="molecule type" value="Genomic_DNA"/>
</dbReference>
<name>A0A1H1YCK2_9MICC</name>